<dbReference type="PROSITE" id="PS51425">
    <property type="entry name" value="SCD"/>
    <property type="match status" value="1"/>
</dbReference>
<evidence type="ECO:0000256" key="1">
    <source>
        <dbReference type="SAM" id="MobiDB-lite"/>
    </source>
</evidence>
<dbReference type="PANTHER" id="PTHR11199">
    <property type="entry name" value="STROMAL ANTIGEN"/>
    <property type="match status" value="1"/>
</dbReference>
<keyword evidence="4" id="KW-1185">Reference proteome</keyword>
<organism evidence="3 4">
    <name type="scientific">Hesseltinella vesiculosa</name>
    <dbReference type="NCBI Taxonomy" id="101127"/>
    <lineage>
        <taxon>Eukaryota</taxon>
        <taxon>Fungi</taxon>
        <taxon>Fungi incertae sedis</taxon>
        <taxon>Mucoromycota</taxon>
        <taxon>Mucoromycotina</taxon>
        <taxon>Mucoromycetes</taxon>
        <taxon>Mucorales</taxon>
        <taxon>Cunninghamellaceae</taxon>
        <taxon>Hesseltinella</taxon>
    </lineage>
</organism>
<dbReference type="InterPro" id="IPR013721">
    <property type="entry name" value="STAG"/>
</dbReference>
<evidence type="ECO:0000313" key="3">
    <source>
        <dbReference type="EMBL" id="ORX46099.1"/>
    </source>
</evidence>
<accession>A0A1X2G686</accession>
<dbReference type="Pfam" id="PF08514">
    <property type="entry name" value="STAG"/>
    <property type="match status" value="1"/>
</dbReference>
<dbReference type="EMBL" id="MCGT01000039">
    <property type="protein sequence ID" value="ORX46099.1"/>
    <property type="molecule type" value="Genomic_DNA"/>
</dbReference>
<feature type="compositionally biased region" description="Basic and acidic residues" evidence="1">
    <location>
        <begin position="25"/>
        <end position="36"/>
    </location>
</feature>
<dbReference type="GO" id="GO:0008278">
    <property type="term" value="C:cohesin complex"/>
    <property type="evidence" value="ECO:0007669"/>
    <property type="project" value="TreeGrafter"/>
</dbReference>
<dbReference type="GO" id="GO:0003682">
    <property type="term" value="F:chromatin binding"/>
    <property type="evidence" value="ECO:0007669"/>
    <property type="project" value="TreeGrafter"/>
</dbReference>
<dbReference type="AlphaFoldDB" id="A0A1X2G686"/>
<evidence type="ECO:0000313" key="4">
    <source>
        <dbReference type="Proteomes" id="UP000242146"/>
    </source>
</evidence>
<gene>
    <name evidence="3" type="ORF">DM01DRAFT_1311363</name>
</gene>
<dbReference type="STRING" id="101127.A0A1X2G686"/>
<dbReference type="Proteomes" id="UP000242146">
    <property type="component" value="Unassembled WGS sequence"/>
</dbReference>
<dbReference type="GO" id="GO:0005634">
    <property type="term" value="C:nucleus"/>
    <property type="evidence" value="ECO:0007669"/>
    <property type="project" value="TreeGrafter"/>
</dbReference>
<sequence length="1143" mass="129879">MVTTGSSRRSARNKSIPNQFINQESARKRQSERQDNSDDDSSVESDQDELEDSDHEFNLPAPSQSLIDKPSTSSTKSKASSKRRRLDASEVVMESSSQLLAQVSDSVEEEPSLYDQALDEKPDVEALVVAWMTEYRADKIPALRDLINYVIRCSGCRMAVTQEAFENEGLTVDALQELQEELAKRPNHDYPIISRASVHKHLKTNMVSLFQTLVDQCQHEILYDGTLMDTLQSWLIIMSSSVYRPFRHTSTLIALKVTSSLCTLADNMKKELDTTTRQFRAEEKKRGAARNASKIQILRRRLEVLTQKHGNLSDYIEDFFTSLFVHRSRDVETVIRVECFRELGQWVLLYPSGFADNQYFRYLGWALNDPQASVRSEAIKQIQKTVKVEAVAEKMDVFLQRFLQRLVEMALYDVDLNTRVHAIGLCHLVHQGHAEWFAHDQQKDMADLLLSTQPRIRKAIAPWIKAVIEKDLFLPSVSQVESSLASLSVASSAQSSSHFLRQPTSTPAVNKAWVAFKSIASFVADRMRGSHGLDGDDDMGEATWVVDIKHKQMIENTVDALWNVVQHLPDYQALADFLARDHSAGAQENVDGYRLTNKEETILVYVFVECLRMLTKKRKDETQLDQTRNDLSRNLAQSLPKLLGKYRDDTSRLSQLVQVPLLMNMNVYLELRAEDSFKELLRQLCTVYSNVNDTELLQQCALSIQHMTKTNFMSDASQPLVDELQTTVMTQLRSACQGKDLYTSRFSEDSLHAITTAVVRLDNLTAVIDVCDVLDDLTQERTQGTELIMNLVDRSTLGYENECQLSKSALAVLFHYLVWRCAQVADDDSLDSTAAQVLLERRRDWTLEKCEELISSSSDVTPLPQVRRLAYGIIVDMYQLFSHHVFVGSLFRHLCLSCTASKQENLVSFVKHELAEPQTEESTDDADWKVDVLTPYARAIASGVLPLDQSMLLFDQGDQNEDLQAPMLAMVEAITQGLPGNSQKAEDACRLFMDVLKKSFEKYADANYRSMDKTLKLTRALCKALKSADDLNETRKVPQEAVYEHIHADGINYCLTRAAGCSAEEEMMVALKFFRILALFAKQMVRARDVGRIHKLLEQTLAQQQLTPQETQKQWEPYYAYVKSLDEFLKNKGLRYETGHAES</sequence>
<dbReference type="InterPro" id="IPR039662">
    <property type="entry name" value="Cohesin_Scc3/SA"/>
</dbReference>
<dbReference type="SUPFAM" id="SSF48371">
    <property type="entry name" value="ARM repeat"/>
    <property type="match status" value="1"/>
</dbReference>
<dbReference type="InterPro" id="IPR016024">
    <property type="entry name" value="ARM-type_fold"/>
</dbReference>
<proteinExistence type="predicted"/>
<name>A0A1X2G686_9FUNG</name>
<dbReference type="Pfam" id="PF21581">
    <property type="entry name" value="SCD"/>
    <property type="match status" value="1"/>
</dbReference>
<feature type="compositionally biased region" description="Acidic residues" evidence="1">
    <location>
        <begin position="37"/>
        <end position="54"/>
    </location>
</feature>
<comment type="caution">
    <text evidence="3">The sequence shown here is derived from an EMBL/GenBank/DDBJ whole genome shotgun (WGS) entry which is preliminary data.</text>
</comment>
<protein>
    <submittedName>
        <fullName evidence="3">STAG-domain-containing protein</fullName>
    </submittedName>
</protein>
<evidence type="ECO:0000259" key="2">
    <source>
        <dbReference type="PROSITE" id="PS51425"/>
    </source>
</evidence>
<feature type="region of interest" description="Disordered" evidence="1">
    <location>
        <begin position="1"/>
        <end position="91"/>
    </location>
</feature>
<dbReference type="InterPro" id="IPR020839">
    <property type="entry name" value="SCD"/>
</dbReference>
<dbReference type="GO" id="GO:0007062">
    <property type="term" value="P:sister chromatid cohesion"/>
    <property type="evidence" value="ECO:0007669"/>
    <property type="project" value="UniProtKB-ARBA"/>
</dbReference>
<dbReference type="OrthoDB" id="498590at2759"/>
<feature type="domain" description="SCD" evidence="2">
    <location>
        <begin position="324"/>
        <end position="409"/>
    </location>
</feature>
<dbReference type="PANTHER" id="PTHR11199:SF0">
    <property type="entry name" value="LD34181P-RELATED"/>
    <property type="match status" value="1"/>
</dbReference>
<feature type="compositionally biased region" description="Polar residues" evidence="1">
    <location>
        <begin position="1"/>
        <end position="24"/>
    </location>
</feature>
<dbReference type="Pfam" id="PF24571">
    <property type="entry name" value="HEAT_SCC3-SA"/>
    <property type="match status" value="1"/>
</dbReference>
<reference evidence="3 4" key="1">
    <citation type="submission" date="2016-07" db="EMBL/GenBank/DDBJ databases">
        <title>Pervasive Adenine N6-methylation of Active Genes in Fungi.</title>
        <authorList>
            <consortium name="DOE Joint Genome Institute"/>
            <person name="Mondo S.J."/>
            <person name="Dannebaum R.O."/>
            <person name="Kuo R.C."/>
            <person name="Labutti K."/>
            <person name="Haridas S."/>
            <person name="Kuo A."/>
            <person name="Salamov A."/>
            <person name="Ahrendt S.R."/>
            <person name="Lipzen A."/>
            <person name="Sullivan W."/>
            <person name="Andreopoulos W.B."/>
            <person name="Clum A."/>
            <person name="Lindquist E."/>
            <person name="Daum C."/>
            <person name="Ramamoorthy G.K."/>
            <person name="Gryganskyi A."/>
            <person name="Culley D."/>
            <person name="Magnuson J.K."/>
            <person name="James T.Y."/>
            <person name="O'Malley M.A."/>
            <person name="Stajich J.E."/>
            <person name="Spatafora J.W."/>
            <person name="Visel A."/>
            <person name="Grigoriev I.V."/>
        </authorList>
    </citation>
    <scope>NUCLEOTIDE SEQUENCE [LARGE SCALE GENOMIC DNA]</scope>
    <source>
        <strain evidence="3 4">NRRL 3301</strain>
    </source>
</reference>
<dbReference type="GO" id="GO:0000785">
    <property type="term" value="C:chromatin"/>
    <property type="evidence" value="ECO:0007669"/>
    <property type="project" value="TreeGrafter"/>
</dbReference>
<dbReference type="InterPro" id="IPR056396">
    <property type="entry name" value="HEAT_SCC3-SA"/>
</dbReference>
<dbReference type="InterPro" id="IPR011989">
    <property type="entry name" value="ARM-like"/>
</dbReference>
<dbReference type="Gene3D" id="1.25.10.10">
    <property type="entry name" value="Leucine-rich Repeat Variant"/>
    <property type="match status" value="1"/>
</dbReference>